<keyword evidence="1" id="KW-0472">Membrane</keyword>
<evidence type="ECO:0000313" key="3">
    <source>
        <dbReference type="Proteomes" id="UP000197277"/>
    </source>
</evidence>
<feature type="transmembrane region" description="Helical" evidence="1">
    <location>
        <begin position="149"/>
        <end position="171"/>
    </location>
</feature>
<protein>
    <recommendedName>
        <fullName evidence="4">Rod shape-determining protein MreD</fullName>
    </recommendedName>
</protein>
<feature type="transmembrane region" description="Helical" evidence="1">
    <location>
        <begin position="40"/>
        <end position="64"/>
    </location>
</feature>
<dbReference type="EMBL" id="NIRR01000032">
    <property type="protein sequence ID" value="OWP62131.1"/>
    <property type="molecule type" value="Genomic_DNA"/>
</dbReference>
<proteinExistence type="predicted"/>
<comment type="caution">
    <text evidence="2">The sequence shown here is derived from an EMBL/GenBank/DDBJ whole genome shotgun (WGS) entry which is preliminary data.</text>
</comment>
<sequence length="178" mass="20067">MRGGILEILLQGVRGVFYLALYVLLISGTDFVLFDLAWCFIYLGFLLFLPIGTPIVVQLILGFVTGISLDLVFDTGGVYAVAAVLLMYVRPWVLRLLTPRDGYDAQDSVNIHQMGWQWMVVYLTLLVAVHHVAFFLLELGSLRFVGLTLVKIVLSTLYTALALLIVQLVFFPTKRRKR</sequence>
<keyword evidence="1" id="KW-1133">Transmembrane helix</keyword>
<dbReference type="OrthoDB" id="1132160at2"/>
<evidence type="ECO:0000313" key="2">
    <source>
        <dbReference type="EMBL" id="OWP62131.1"/>
    </source>
</evidence>
<feature type="transmembrane region" description="Helical" evidence="1">
    <location>
        <begin position="118"/>
        <end position="137"/>
    </location>
</feature>
<dbReference type="RefSeq" id="WP_088465447.1">
    <property type="nucleotide sequence ID" value="NZ_NIRR01000032.1"/>
</dbReference>
<name>A0A246FHY3_9BACT</name>
<gene>
    <name evidence="2" type="ORF">CDA63_15895</name>
</gene>
<dbReference type="AlphaFoldDB" id="A0A246FHY3"/>
<organism evidence="2 3">
    <name type="scientific">Hymenobacter amundsenii</name>
    <dbReference type="NCBI Taxonomy" id="2006685"/>
    <lineage>
        <taxon>Bacteria</taxon>
        <taxon>Pseudomonadati</taxon>
        <taxon>Bacteroidota</taxon>
        <taxon>Cytophagia</taxon>
        <taxon>Cytophagales</taxon>
        <taxon>Hymenobacteraceae</taxon>
        <taxon>Hymenobacter</taxon>
    </lineage>
</organism>
<keyword evidence="1" id="KW-0812">Transmembrane</keyword>
<feature type="transmembrane region" description="Helical" evidence="1">
    <location>
        <begin position="76"/>
        <end position="97"/>
    </location>
</feature>
<feature type="transmembrane region" description="Helical" evidence="1">
    <location>
        <begin position="15"/>
        <end position="33"/>
    </location>
</feature>
<evidence type="ECO:0008006" key="4">
    <source>
        <dbReference type="Google" id="ProtNLM"/>
    </source>
</evidence>
<reference evidence="2 3" key="1">
    <citation type="submission" date="2017-06" db="EMBL/GenBank/DDBJ databases">
        <title>Hymenobacter amundsenii sp. nov. isolated from regoliths in Antarctica.</title>
        <authorList>
            <person name="Sedlacek I."/>
            <person name="Kralova S."/>
            <person name="Pantucek R."/>
            <person name="Svec P."/>
            <person name="Holochova P."/>
            <person name="Stankova E."/>
            <person name="Vrbovska V."/>
            <person name="Busse H.-J."/>
        </authorList>
    </citation>
    <scope>NUCLEOTIDE SEQUENCE [LARGE SCALE GENOMIC DNA]</scope>
    <source>
        <strain evidence="2 3">CCM 8682</strain>
    </source>
</reference>
<accession>A0A246FHY3</accession>
<dbReference type="Proteomes" id="UP000197277">
    <property type="component" value="Unassembled WGS sequence"/>
</dbReference>
<keyword evidence="3" id="KW-1185">Reference proteome</keyword>
<evidence type="ECO:0000256" key="1">
    <source>
        <dbReference type="SAM" id="Phobius"/>
    </source>
</evidence>